<accession>A0AAV3R749</accession>
<protein>
    <submittedName>
        <fullName evidence="2">Uncharacterized protein</fullName>
    </submittedName>
</protein>
<keyword evidence="1" id="KW-0812">Transmembrane</keyword>
<evidence type="ECO:0000313" key="3">
    <source>
        <dbReference type="Proteomes" id="UP001454036"/>
    </source>
</evidence>
<dbReference type="EMBL" id="BAABME010007527">
    <property type="protein sequence ID" value="GAA0171103.1"/>
    <property type="molecule type" value="Genomic_DNA"/>
</dbReference>
<comment type="caution">
    <text evidence="2">The sequence shown here is derived from an EMBL/GenBank/DDBJ whole genome shotgun (WGS) entry which is preliminary data.</text>
</comment>
<sequence>MASANNYVNLLVSSGCFWRHKLEDSDKKINIRAYFPFVPSYWPNLYAMGCFLLLFVAYYDDTISISTNPSASPMKCVILLGVHNVGVASTNTIPITDTESILAPVPPVQIPAVNLEVSPIKHQLDSITITTGTLARAYPYI</sequence>
<dbReference type="AlphaFoldDB" id="A0AAV3R749"/>
<organism evidence="2 3">
    <name type="scientific">Lithospermum erythrorhizon</name>
    <name type="common">Purple gromwell</name>
    <name type="synonym">Lithospermum officinale var. erythrorhizon</name>
    <dbReference type="NCBI Taxonomy" id="34254"/>
    <lineage>
        <taxon>Eukaryota</taxon>
        <taxon>Viridiplantae</taxon>
        <taxon>Streptophyta</taxon>
        <taxon>Embryophyta</taxon>
        <taxon>Tracheophyta</taxon>
        <taxon>Spermatophyta</taxon>
        <taxon>Magnoliopsida</taxon>
        <taxon>eudicotyledons</taxon>
        <taxon>Gunneridae</taxon>
        <taxon>Pentapetalae</taxon>
        <taxon>asterids</taxon>
        <taxon>lamiids</taxon>
        <taxon>Boraginales</taxon>
        <taxon>Boraginaceae</taxon>
        <taxon>Boraginoideae</taxon>
        <taxon>Lithospermeae</taxon>
        <taxon>Lithospermum</taxon>
    </lineage>
</organism>
<gene>
    <name evidence="2" type="ORF">LIER_25218</name>
</gene>
<keyword evidence="3" id="KW-1185">Reference proteome</keyword>
<feature type="transmembrane region" description="Helical" evidence="1">
    <location>
        <begin position="41"/>
        <end position="59"/>
    </location>
</feature>
<evidence type="ECO:0000256" key="1">
    <source>
        <dbReference type="SAM" id="Phobius"/>
    </source>
</evidence>
<name>A0AAV3R749_LITER</name>
<keyword evidence="1" id="KW-0472">Membrane</keyword>
<evidence type="ECO:0000313" key="2">
    <source>
        <dbReference type="EMBL" id="GAA0171103.1"/>
    </source>
</evidence>
<proteinExistence type="predicted"/>
<reference evidence="2 3" key="1">
    <citation type="submission" date="2024-01" db="EMBL/GenBank/DDBJ databases">
        <title>The complete chloroplast genome sequence of Lithospermum erythrorhizon: insights into the phylogenetic relationship among Boraginaceae species and the maternal lineages of purple gromwells.</title>
        <authorList>
            <person name="Okada T."/>
            <person name="Watanabe K."/>
        </authorList>
    </citation>
    <scope>NUCLEOTIDE SEQUENCE [LARGE SCALE GENOMIC DNA]</scope>
</reference>
<dbReference type="Proteomes" id="UP001454036">
    <property type="component" value="Unassembled WGS sequence"/>
</dbReference>
<keyword evidence="1" id="KW-1133">Transmembrane helix</keyword>